<dbReference type="Pfam" id="PF16729">
    <property type="entry name" value="DUF5067"/>
    <property type="match status" value="1"/>
</dbReference>
<evidence type="ECO:0000259" key="2">
    <source>
        <dbReference type="Pfam" id="PF16729"/>
    </source>
</evidence>
<dbReference type="EMBL" id="MIJY01000012">
    <property type="protein sequence ID" value="OEG16605.1"/>
    <property type="molecule type" value="Genomic_DNA"/>
</dbReference>
<dbReference type="InterPro" id="IPR029050">
    <property type="entry name" value="Immunoprotect_excell_Ig-like"/>
</dbReference>
<reference evidence="4" key="1">
    <citation type="submission" date="2016-09" db="EMBL/GenBank/DDBJ databases">
        <authorList>
            <person name="Gulvik C.A."/>
        </authorList>
    </citation>
    <scope>NUCLEOTIDE SEQUENCE [LARGE SCALE GENOMIC DNA]</scope>
    <source>
        <strain evidence="4">LMG 8895</strain>
    </source>
</reference>
<gene>
    <name evidence="3" type="ORF">BCR25_03120</name>
</gene>
<name>A0A1E5GVA5_9ENTE</name>
<dbReference type="OrthoDB" id="2181477at2"/>
<evidence type="ECO:0000256" key="1">
    <source>
        <dbReference type="ARBA" id="ARBA00022729"/>
    </source>
</evidence>
<feature type="domain" description="DUF5067" evidence="2">
    <location>
        <begin position="175"/>
        <end position="299"/>
    </location>
</feature>
<evidence type="ECO:0000313" key="3">
    <source>
        <dbReference type="EMBL" id="OEG16605.1"/>
    </source>
</evidence>
<protein>
    <recommendedName>
        <fullName evidence="2">DUF5067 domain-containing protein</fullName>
    </recommendedName>
</protein>
<dbReference type="RefSeq" id="WP_069663003.1">
    <property type="nucleotide sequence ID" value="NZ_JBHUJJ010000001.1"/>
</dbReference>
<dbReference type="AlphaFoldDB" id="A0A1E5GVA5"/>
<evidence type="ECO:0000313" key="4">
    <source>
        <dbReference type="Proteomes" id="UP000095094"/>
    </source>
</evidence>
<dbReference type="Gene3D" id="2.60.40.1240">
    <property type="match status" value="1"/>
</dbReference>
<proteinExistence type="predicted"/>
<keyword evidence="1" id="KW-0732">Signal</keyword>
<keyword evidence="4" id="KW-1185">Reference proteome</keyword>
<dbReference type="Proteomes" id="UP000095094">
    <property type="component" value="Unassembled WGS sequence"/>
</dbReference>
<organism evidence="3 4">
    <name type="scientific">Enterococcus termitis</name>
    <dbReference type="NCBI Taxonomy" id="332950"/>
    <lineage>
        <taxon>Bacteria</taxon>
        <taxon>Bacillati</taxon>
        <taxon>Bacillota</taxon>
        <taxon>Bacilli</taxon>
        <taxon>Lactobacillales</taxon>
        <taxon>Enterococcaceae</taxon>
        <taxon>Enterococcus</taxon>
    </lineage>
</organism>
<comment type="caution">
    <text evidence="3">The sequence shown here is derived from an EMBL/GenBank/DDBJ whole genome shotgun (WGS) entry which is preliminary data.</text>
</comment>
<accession>A0A1E5GVA5</accession>
<sequence length="315" mass="36620">MNIRKMMLFFFSVLFLSGCQSFSLQKEEESLYVNSSEYYFKLPMNWSIEEDPQKELNEDAKFGASDTKSNSVMFIRTQHAEGIDEKKMKSNVEKYLKNYYDLNSMKKASFKVGDLPVLSYVFKSSYKKKPAWAQMYYVLSENNIVEFVFYSPVDNSEEKRKQVFEEVVKTLREKVDAETVASSEEKTTAYNRFETEDMSIYLSSYKVEKQDANSILVIRYVFTNKGKESLVPSEQWNKLIVASQNDKELQVFNNEDITDTELSYLLSRGNEEAKKGKTVESAVIYYLHDEAETVTFTFNQSLLAGREPLVLDINQ</sequence>
<dbReference type="PROSITE" id="PS51257">
    <property type="entry name" value="PROKAR_LIPOPROTEIN"/>
    <property type="match status" value="1"/>
</dbReference>
<dbReference type="InterPro" id="IPR031989">
    <property type="entry name" value="DUF5067"/>
</dbReference>